<name>A0A377M5J6_ENTCL</name>
<dbReference type="AlphaFoldDB" id="A0A377M5J6"/>
<accession>A0A377M5J6</accession>
<dbReference type="Gene3D" id="3.40.50.300">
    <property type="entry name" value="P-loop containing nucleotide triphosphate hydrolases"/>
    <property type="match status" value="1"/>
</dbReference>
<gene>
    <name evidence="1" type="primary">wzc_3</name>
    <name evidence="1" type="ORF">NCTC10005_06842</name>
</gene>
<dbReference type="EMBL" id="UGJB01000004">
    <property type="protein sequence ID" value="STQ14005.1"/>
    <property type="molecule type" value="Genomic_DNA"/>
</dbReference>
<evidence type="ECO:0000313" key="1">
    <source>
        <dbReference type="EMBL" id="STQ14005.1"/>
    </source>
</evidence>
<proteinExistence type="predicted"/>
<evidence type="ECO:0000313" key="2">
    <source>
        <dbReference type="Proteomes" id="UP000255106"/>
    </source>
</evidence>
<dbReference type="InterPro" id="IPR027417">
    <property type="entry name" value="P-loop_NTPase"/>
</dbReference>
<reference evidence="1 2" key="1">
    <citation type="submission" date="2018-06" db="EMBL/GenBank/DDBJ databases">
        <authorList>
            <consortium name="Pathogen Informatics"/>
            <person name="Doyle S."/>
        </authorList>
    </citation>
    <scope>NUCLEOTIDE SEQUENCE [LARGE SCALE GENOMIC DNA]</scope>
    <source>
        <strain evidence="1 2">NCTC10005</strain>
    </source>
</reference>
<dbReference type="GO" id="GO:0016301">
    <property type="term" value="F:kinase activity"/>
    <property type="evidence" value="ECO:0007669"/>
    <property type="project" value="UniProtKB-KW"/>
</dbReference>
<protein>
    <submittedName>
        <fullName evidence="1">Tyrosine kinase</fullName>
        <ecNumber evidence="1">2.7.10.-</ecNumber>
    </submittedName>
</protein>
<keyword evidence="1" id="KW-0808">Transferase</keyword>
<dbReference type="EC" id="2.7.10.-" evidence="1"/>
<dbReference type="Proteomes" id="UP000255106">
    <property type="component" value="Unassembled WGS sequence"/>
</dbReference>
<sequence>MPRLLADFASTSLMVVRFEQNSVQEVEAGLRRFNQNGIAIQGVIFNGVEKRASATYSYGDYSYQE</sequence>
<keyword evidence="1" id="KW-0418">Kinase</keyword>
<organism evidence="1 2">
    <name type="scientific">Enterobacter cloacae</name>
    <dbReference type="NCBI Taxonomy" id="550"/>
    <lineage>
        <taxon>Bacteria</taxon>
        <taxon>Pseudomonadati</taxon>
        <taxon>Pseudomonadota</taxon>
        <taxon>Gammaproteobacteria</taxon>
        <taxon>Enterobacterales</taxon>
        <taxon>Enterobacteriaceae</taxon>
        <taxon>Enterobacter</taxon>
        <taxon>Enterobacter cloacae complex</taxon>
    </lineage>
</organism>